<keyword evidence="5" id="KW-1185">Reference proteome</keyword>
<dbReference type="RefSeq" id="WP_190191894.1">
    <property type="nucleotide sequence ID" value="NZ_BMVU01000021.1"/>
</dbReference>
<dbReference type="InterPro" id="IPR012338">
    <property type="entry name" value="Beta-lactam/transpept-like"/>
</dbReference>
<dbReference type="Pfam" id="PF00144">
    <property type="entry name" value="Beta-lactamase"/>
    <property type="match status" value="1"/>
</dbReference>
<dbReference type="PANTHER" id="PTHR46825:SF7">
    <property type="entry name" value="D-ALANYL-D-ALANINE CARBOXYPEPTIDASE"/>
    <property type="match status" value="1"/>
</dbReference>
<reference evidence="4" key="1">
    <citation type="journal article" date="2014" name="Int. J. Syst. Evol. Microbiol.">
        <title>Complete genome sequence of Corynebacterium casei LMG S-19264T (=DSM 44701T), isolated from a smear-ripened cheese.</title>
        <authorList>
            <consortium name="US DOE Joint Genome Institute (JGI-PGF)"/>
            <person name="Walter F."/>
            <person name="Albersmeier A."/>
            <person name="Kalinowski J."/>
            <person name="Ruckert C."/>
        </authorList>
    </citation>
    <scope>NUCLEOTIDE SEQUENCE</scope>
    <source>
        <strain evidence="4">JCM 4790</strain>
    </source>
</reference>
<feature type="chain" id="PRO_5037273697" evidence="2">
    <location>
        <begin position="46"/>
        <end position="474"/>
    </location>
</feature>
<evidence type="ECO:0000256" key="1">
    <source>
        <dbReference type="SAM" id="MobiDB-lite"/>
    </source>
</evidence>
<dbReference type="EMBL" id="BMVU01000021">
    <property type="protein sequence ID" value="GGX83998.1"/>
    <property type="molecule type" value="Genomic_DNA"/>
</dbReference>
<dbReference type="GO" id="GO:0016787">
    <property type="term" value="F:hydrolase activity"/>
    <property type="evidence" value="ECO:0007669"/>
    <property type="project" value="UniProtKB-KW"/>
</dbReference>
<feature type="region of interest" description="Disordered" evidence="1">
    <location>
        <begin position="438"/>
        <end position="474"/>
    </location>
</feature>
<dbReference type="Gene3D" id="3.40.710.10">
    <property type="entry name" value="DD-peptidase/beta-lactamase superfamily"/>
    <property type="match status" value="1"/>
</dbReference>
<dbReference type="AlphaFoldDB" id="A0A918NNU8"/>
<feature type="domain" description="Beta-lactamase-related" evidence="3">
    <location>
        <begin position="95"/>
        <end position="409"/>
    </location>
</feature>
<evidence type="ECO:0000256" key="2">
    <source>
        <dbReference type="SAM" id="SignalP"/>
    </source>
</evidence>
<feature type="signal peptide" evidence="2">
    <location>
        <begin position="1"/>
        <end position="45"/>
    </location>
</feature>
<proteinExistence type="predicted"/>
<feature type="region of interest" description="Disordered" evidence="1">
    <location>
        <begin position="1"/>
        <end position="24"/>
    </location>
</feature>
<dbReference type="SUPFAM" id="SSF56601">
    <property type="entry name" value="beta-lactamase/transpeptidase-like"/>
    <property type="match status" value="1"/>
</dbReference>
<reference evidence="4" key="2">
    <citation type="submission" date="2020-09" db="EMBL/GenBank/DDBJ databases">
        <authorList>
            <person name="Sun Q."/>
            <person name="Ohkuma M."/>
        </authorList>
    </citation>
    <scope>NUCLEOTIDE SEQUENCE</scope>
    <source>
        <strain evidence="4">JCM 4790</strain>
    </source>
</reference>
<comment type="caution">
    <text evidence="4">The sequence shown here is derived from an EMBL/GenBank/DDBJ whole genome shotgun (WGS) entry which is preliminary data.</text>
</comment>
<feature type="compositionally biased region" description="Pro residues" evidence="1">
    <location>
        <begin position="443"/>
        <end position="460"/>
    </location>
</feature>
<sequence>MRLARPNTGHRANTGRRPARGRLRPASAASAAVLSLAVAVVPAQAADRPSAAGGAPVAAPAAGIPAVGTPAAGGLDRAALRASLEAFHRAGMYGAHSAVRDGSAQWLGAAGSADVDTRRPVRPDFEHRIGSITKTFTAVAVLQQVHRGRIGLDAPIGRYLPELIPGERGRGVTVRMLLNHTSGIGDYIPGAFPALATDPGEALDEGRFRHWEPEELARLGLAAEPLAERGTYSYSNTNYIIAGLLLRKVTGEAPEDCITREVIRKAGLRHTYFPRSARLSGPHAKMYESMYGYIDPARDYSVYDMSWGGTAGAMVSTMRDLNDFYRLLLGGGLLGPDELRAMKTTVPMYAPGPGEEARARYGLGIYTQQLPDGRWYWGHDGAVWGAGTWAMSSEDGRRQVALGFNLTKYERFDENGVPLPDPIGAALNDYAIGALTGSFPARTTPPVPPAPGSRPAPGAPTAPRLLVVPEQPRR</sequence>
<gene>
    <name evidence="4" type="ORF">GCM10010358_42740</name>
</gene>
<keyword evidence="2" id="KW-0732">Signal</keyword>
<keyword evidence="4" id="KW-0378">Hydrolase</keyword>
<dbReference type="Proteomes" id="UP000619244">
    <property type="component" value="Unassembled WGS sequence"/>
</dbReference>
<dbReference type="InterPro" id="IPR050491">
    <property type="entry name" value="AmpC-like"/>
</dbReference>
<evidence type="ECO:0000259" key="3">
    <source>
        <dbReference type="Pfam" id="PF00144"/>
    </source>
</evidence>
<feature type="compositionally biased region" description="Basic residues" evidence="1">
    <location>
        <begin position="13"/>
        <end position="23"/>
    </location>
</feature>
<dbReference type="PANTHER" id="PTHR46825">
    <property type="entry name" value="D-ALANYL-D-ALANINE-CARBOXYPEPTIDASE/ENDOPEPTIDASE AMPH"/>
    <property type="match status" value="1"/>
</dbReference>
<dbReference type="InterPro" id="IPR001466">
    <property type="entry name" value="Beta-lactam-related"/>
</dbReference>
<organism evidence="4 5">
    <name type="scientific">Streptomyces minutiscleroticus</name>
    <dbReference type="NCBI Taxonomy" id="68238"/>
    <lineage>
        <taxon>Bacteria</taxon>
        <taxon>Bacillati</taxon>
        <taxon>Actinomycetota</taxon>
        <taxon>Actinomycetes</taxon>
        <taxon>Kitasatosporales</taxon>
        <taxon>Streptomycetaceae</taxon>
        <taxon>Streptomyces</taxon>
    </lineage>
</organism>
<evidence type="ECO:0000313" key="4">
    <source>
        <dbReference type="EMBL" id="GGX83998.1"/>
    </source>
</evidence>
<protein>
    <submittedName>
        <fullName evidence="4">Hydrolase</fullName>
    </submittedName>
</protein>
<name>A0A918NNU8_9ACTN</name>
<accession>A0A918NNU8</accession>
<evidence type="ECO:0000313" key="5">
    <source>
        <dbReference type="Proteomes" id="UP000619244"/>
    </source>
</evidence>